<reference evidence="4" key="2">
    <citation type="submission" date="2016-02" db="EMBL/GenBank/DDBJ databases">
        <title>The draft genome sequence of the rumen methanogen Methanobrevibacter olleyae YLM1.</title>
        <authorList>
            <consortium name="New Zealand Agricultural Greenhouse Gas Research Centre/Pastoral Greenhouse Gas Research Consortium"/>
            <person name="Kelly W.J."/>
            <person name="Li D."/>
            <person name="Lambie S.C."/>
            <person name="Attwood G.T."/>
            <person name="Altermann E."/>
            <person name="Leahy S.C."/>
        </authorList>
    </citation>
    <scope>NUCLEOTIDE SEQUENCE [LARGE SCALE GENOMIC DNA]</scope>
    <source>
        <strain evidence="4">YLM1</strain>
    </source>
</reference>
<evidence type="ECO:0000313" key="3">
    <source>
        <dbReference type="EMBL" id="SFL15194.1"/>
    </source>
</evidence>
<evidence type="ECO:0000313" key="4">
    <source>
        <dbReference type="Proteomes" id="UP000066376"/>
    </source>
</evidence>
<evidence type="ECO:0000313" key="2">
    <source>
        <dbReference type="EMBL" id="AMK15908.1"/>
    </source>
</evidence>
<proteinExistence type="predicted"/>
<dbReference type="OrthoDB" id="77980at2157"/>
<dbReference type="EMBL" id="CP014265">
    <property type="protein sequence ID" value="AMK15908.1"/>
    <property type="molecule type" value="Genomic_DNA"/>
</dbReference>
<dbReference type="KEGG" id="mol:YLM1_1351"/>
<reference evidence="2 4" key="1">
    <citation type="journal article" date="2016" name="Genome Announc.">
        <title>Draft Genome Sequence of the Rumen Methanogen Methanobrevibacter olleyae YLM1.</title>
        <authorList>
            <person name="Kelly W.J."/>
            <person name="Li D."/>
            <person name="Lambie S.C."/>
            <person name="Cox F."/>
            <person name="Attwood G.T."/>
            <person name="Altermann E."/>
            <person name="Leahy S.C."/>
        </authorList>
    </citation>
    <scope>NUCLEOTIDE SEQUENCE [LARGE SCALE GENOMIC DNA]</scope>
    <source>
        <strain evidence="2 4">YLM1</strain>
    </source>
</reference>
<dbReference type="AlphaFoldDB" id="A0A126R1G4"/>
<reference evidence="5" key="4">
    <citation type="submission" date="2016-10" db="EMBL/GenBank/DDBJ databases">
        <authorList>
            <person name="Varghese N."/>
        </authorList>
    </citation>
    <scope>NUCLEOTIDE SEQUENCE [LARGE SCALE GENOMIC DNA]</scope>
    <source>
        <strain evidence="5">DSM 16632</strain>
    </source>
</reference>
<feature type="compositionally biased region" description="Acidic residues" evidence="1">
    <location>
        <begin position="110"/>
        <end position="125"/>
    </location>
</feature>
<protein>
    <submittedName>
        <fullName evidence="2">Uncharacterized protein</fullName>
    </submittedName>
</protein>
<dbReference type="PATRIC" id="fig|294671.3.peg.1410"/>
<evidence type="ECO:0000313" key="5">
    <source>
        <dbReference type="Proteomes" id="UP000183442"/>
    </source>
</evidence>
<dbReference type="RefSeq" id="WP_067147627.1">
    <property type="nucleotide sequence ID" value="NZ_CP014265.1"/>
</dbReference>
<organism evidence="2 4">
    <name type="scientific">Methanobrevibacter olleyae</name>
    <dbReference type="NCBI Taxonomy" id="294671"/>
    <lineage>
        <taxon>Archaea</taxon>
        <taxon>Methanobacteriati</taxon>
        <taxon>Methanobacteriota</taxon>
        <taxon>Methanomada group</taxon>
        <taxon>Methanobacteria</taxon>
        <taxon>Methanobacteriales</taxon>
        <taxon>Methanobacteriaceae</taxon>
        <taxon>Methanobrevibacter</taxon>
    </lineage>
</organism>
<dbReference type="EMBL" id="FOTL01000001">
    <property type="protein sequence ID" value="SFL15194.1"/>
    <property type="molecule type" value="Genomic_DNA"/>
</dbReference>
<keyword evidence="4" id="KW-1185">Reference proteome</keyword>
<gene>
    <name evidence="3" type="ORF">SAMN02910297_00028</name>
    <name evidence="2" type="ORF">YLM1_1351</name>
</gene>
<accession>A0A126R1G4</accession>
<reference evidence="3" key="3">
    <citation type="submission" date="2016-10" db="EMBL/GenBank/DDBJ databases">
        <authorList>
            <person name="de Groot N.N."/>
        </authorList>
    </citation>
    <scope>NUCLEOTIDE SEQUENCE [LARGE SCALE GENOMIC DNA]</scope>
    <source>
        <strain evidence="3">DSM 16632</strain>
    </source>
</reference>
<name>A0A126R1G4_METOL</name>
<evidence type="ECO:0000256" key="1">
    <source>
        <dbReference type="SAM" id="MobiDB-lite"/>
    </source>
</evidence>
<dbReference type="GeneID" id="28489661"/>
<dbReference type="Proteomes" id="UP000183442">
    <property type="component" value="Unassembled WGS sequence"/>
</dbReference>
<feature type="region of interest" description="Disordered" evidence="1">
    <location>
        <begin position="95"/>
        <end position="125"/>
    </location>
</feature>
<dbReference type="Proteomes" id="UP000066376">
    <property type="component" value="Chromosome"/>
</dbReference>
<sequence length="125" mass="13301">MKSSVLILGIVLAVFVVGGAFAYTFVDEIADLSDDGDSGTFHKIANKVDKITSSDSSSSSSSSDGGSDIVSEIVKFNHQNGEGQFREVTYKDGGFRQYDKSSGKLIGSSYDEDQEELGVVDGNLE</sequence>